<dbReference type="PaxDb" id="6945-B7Q689"/>
<reference evidence="1 3" key="1">
    <citation type="submission" date="2008-03" db="EMBL/GenBank/DDBJ databases">
        <title>Annotation of Ixodes scapularis.</title>
        <authorList>
            <consortium name="Ixodes scapularis Genome Project Consortium"/>
            <person name="Caler E."/>
            <person name="Hannick L.I."/>
            <person name="Bidwell S."/>
            <person name="Joardar V."/>
            <person name="Thiagarajan M."/>
            <person name="Amedeo P."/>
            <person name="Galinsky K.J."/>
            <person name="Schobel S."/>
            <person name="Inman J."/>
            <person name="Hostetler J."/>
            <person name="Miller J."/>
            <person name="Hammond M."/>
            <person name="Megy K."/>
            <person name="Lawson D."/>
            <person name="Kodira C."/>
            <person name="Sutton G."/>
            <person name="Meyer J."/>
            <person name="Hill C.A."/>
            <person name="Birren B."/>
            <person name="Nene V."/>
            <person name="Collins F."/>
            <person name="Alarcon-Chaidez F."/>
            <person name="Wikel S."/>
            <person name="Strausberg R."/>
        </authorList>
    </citation>
    <scope>NUCLEOTIDE SEQUENCE [LARGE SCALE GENOMIC DNA]</scope>
    <source>
        <strain evidence="3">Wikel</strain>
        <strain evidence="1">Wikel colony</strain>
    </source>
</reference>
<keyword evidence="3" id="KW-1185">Reference proteome</keyword>
<organism>
    <name type="scientific">Ixodes scapularis</name>
    <name type="common">Black-legged tick</name>
    <name type="synonym">Deer tick</name>
    <dbReference type="NCBI Taxonomy" id="6945"/>
    <lineage>
        <taxon>Eukaryota</taxon>
        <taxon>Metazoa</taxon>
        <taxon>Ecdysozoa</taxon>
        <taxon>Arthropoda</taxon>
        <taxon>Chelicerata</taxon>
        <taxon>Arachnida</taxon>
        <taxon>Acari</taxon>
        <taxon>Parasitiformes</taxon>
        <taxon>Ixodida</taxon>
        <taxon>Ixodoidea</taxon>
        <taxon>Ixodidae</taxon>
        <taxon>Ixodinae</taxon>
        <taxon>Ixodes</taxon>
    </lineage>
</organism>
<sequence>MTDLANTSVQLCTINKRRENASTQTHTSIQSSKQKMSLYVHIKLPSDYARRQGTKLYCPTDYKNHNNATSSMRVGAKITLPVRKPSPNARCADICSELVLMQHAY</sequence>
<dbReference type="Proteomes" id="UP000001555">
    <property type="component" value="Unassembled WGS sequence"/>
</dbReference>
<accession>B7Q689</accession>
<dbReference type="EMBL" id="DS866317">
    <property type="protein sequence ID" value="EEC14348.1"/>
    <property type="molecule type" value="Genomic_DNA"/>
</dbReference>
<dbReference type="EnsemblMetazoa" id="ISCW021387-RA">
    <property type="protein sequence ID" value="ISCW021387-PA"/>
    <property type="gene ID" value="ISCW021387"/>
</dbReference>
<protein>
    <submittedName>
        <fullName evidence="1 2">Uncharacterized protein</fullName>
    </submittedName>
</protein>
<evidence type="ECO:0000313" key="1">
    <source>
        <dbReference type="EMBL" id="EEC14348.1"/>
    </source>
</evidence>
<dbReference type="VEuPathDB" id="VectorBase:ISCI021387"/>
<dbReference type="VEuPathDB" id="VectorBase:ISCW021387"/>
<reference evidence="2" key="2">
    <citation type="submission" date="2020-05" db="UniProtKB">
        <authorList>
            <consortium name="EnsemblMetazoa"/>
        </authorList>
    </citation>
    <scope>IDENTIFICATION</scope>
    <source>
        <strain evidence="2">wikel</strain>
    </source>
</reference>
<evidence type="ECO:0000313" key="2">
    <source>
        <dbReference type="EnsemblMetazoa" id="ISCW021387-PA"/>
    </source>
</evidence>
<dbReference type="EMBL" id="ABJB010911009">
    <property type="status" value="NOT_ANNOTATED_CDS"/>
    <property type="molecule type" value="Genomic_DNA"/>
</dbReference>
<evidence type="ECO:0000313" key="3">
    <source>
        <dbReference type="Proteomes" id="UP000001555"/>
    </source>
</evidence>
<name>B7Q689_IXOSC</name>
<dbReference type="AlphaFoldDB" id="B7Q689"/>
<gene>
    <name evidence="1" type="ORF">IscW_ISCW021387</name>
</gene>
<dbReference type="HOGENOM" id="CLU_2239531_0_0_1"/>
<proteinExistence type="predicted"/>
<dbReference type="InParanoid" id="B7Q689"/>